<comment type="caution">
    <text evidence="1">The sequence shown here is derived from an EMBL/GenBank/DDBJ whole genome shotgun (WGS) entry which is preliminary data.</text>
</comment>
<evidence type="ECO:0000313" key="1">
    <source>
        <dbReference type="EMBL" id="MBM0230409.1"/>
    </source>
</evidence>
<dbReference type="RefSeq" id="WP_203172900.1">
    <property type="nucleotide sequence ID" value="NZ_JAEVHM010000001.1"/>
</dbReference>
<dbReference type="EMBL" id="JAEVHM010000001">
    <property type="protein sequence ID" value="MBM0230409.1"/>
    <property type="molecule type" value="Genomic_DNA"/>
</dbReference>
<evidence type="ECO:0000313" key="2">
    <source>
        <dbReference type="Proteomes" id="UP000601027"/>
    </source>
</evidence>
<gene>
    <name evidence="1" type="ORF">JNW91_00125</name>
</gene>
<reference evidence="1 2" key="1">
    <citation type="submission" date="2021-01" db="EMBL/GenBank/DDBJ databases">
        <title>Draft genome sequence of Micromonospora sp. strain STR1_7.</title>
        <authorList>
            <person name="Karlyshev A."/>
            <person name="Jawad R."/>
        </authorList>
    </citation>
    <scope>NUCLEOTIDE SEQUENCE [LARGE SCALE GENOMIC DNA]</scope>
    <source>
        <strain evidence="1 2">STR1-7</strain>
    </source>
</reference>
<keyword evidence="2" id="KW-1185">Reference proteome</keyword>
<sequence length="378" mass="41569">MSPSLFDPVLPIERTSRRFRDVRASRSFTAARRLMDELFTDFRDVDGSFVREFQTTGFSPRVFELALFAYLLEQEYDLDRSSPTVDFLVTGASPVAIEACTSNPPQGSEDVTLPASGWPSIPDDLPADEREFIFQSGKALRRKLLKRDAAGRAYWELPQVSAVPFVIALQSFHNLSALFHSVGLLSQYLYGSRDVVSYDADGGLQLTAEPIGQHVYAGKSIPSGLFALPEAANLAAVLFSNSSTVSMFNRMGTERGYGPSDVAMIRVGTIADPDPNATKPHLFGHLVRPEQSEHRETFGEGLHVLHNPWAQTPLRTGVLRGVTEHQLLDDGRVLTTTARLSPFTSQTLIFEGAGAEEYALLQLARFLSADTDGSAERI</sequence>
<proteinExistence type="predicted"/>
<name>A0ABS1XMH4_9ACTN</name>
<protein>
    <submittedName>
        <fullName evidence="1">Uncharacterized protein</fullName>
    </submittedName>
</protein>
<organism evidence="1 2">
    <name type="scientific">Micromonospora parastrephiae</name>
    <dbReference type="NCBI Taxonomy" id="2806101"/>
    <lineage>
        <taxon>Bacteria</taxon>
        <taxon>Bacillati</taxon>
        <taxon>Actinomycetota</taxon>
        <taxon>Actinomycetes</taxon>
        <taxon>Micromonosporales</taxon>
        <taxon>Micromonosporaceae</taxon>
        <taxon>Micromonospora</taxon>
    </lineage>
</organism>
<accession>A0ABS1XMH4</accession>
<dbReference type="Proteomes" id="UP000601027">
    <property type="component" value="Unassembled WGS sequence"/>
</dbReference>